<dbReference type="InterPro" id="IPR050950">
    <property type="entry name" value="HTH-type_LysR_regulators"/>
</dbReference>
<evidence type="ECO:0000313" key="7">
    <source>
        <dbReference type="Proteomes" id="UP000640333"/>
    </source>
</evidence>
<dbReference type="Proteomes" id="UP000640333">
    <property type="component" value="Unassembled WGS sequence"/>
</dbReference>
<organism evidence="6 7">
    <name type="scientific">Pontibacterium sinense</name>
    <dbReference type="NCBI Taxonomy" id="2781979"/>
    <lineage>
        <taxon>Bacteria</taxon>
        <taxon>Pseudomonadati</taxon>
        <taxon>Pseudomonadota</taxon>
        <taxon>Gammaproteobacteria</taxon>
        <taxon>Oceanospirillales</taxon>
        <taxon>Oceanospirillaceae</taxon>
        <taxon>Pontibacterium</taxon>
    </lineage>
</organism>
<dbReference type="InterPro" id="IPR000847">
    <property type="entry name" value="LysR_HTH_N"/>
</dbReference>
<evidence type="ECO:0000256" key="1">
    <source>
        <dbReference type="ARBA" id="ARBA00009437"/>
    </source>
</evidence>
<feature type="domain" description="HTH lysR-type" evidence="5">
    <location>
        <begin position="4"/>
        <end position="61"/>
    </location>
</feature>
<keyword evidence="7" id="KW-1185">Reference proteome</keyword>
<protein>
    <submittedName>
        <fullName evidence="6">LysR family transcriptional regulator</fullName>
    </submittedName>
</protein>
<dbReference type="InterPro" id="IPR005119">
    <property type="entry name" value="LysR_subst-bd"/>
</dbReference>
<dbReference type="GO" id="GO:0005829">
    <property type="term" value="C:cytosol"/>
    <property type="evidence" value="ECO:0007669"/>
    <property type="project" value="TreeGrafter"/>
</dbReference>
<accession>A0A8J7FDL3</accession>
<dbReference type="Gene3D" id="1.10.10.10">
    <property type="entry name" value="Winged helix-like DNA-binding domain superfamily/Winged helix DNA-binding domain"/>
    <property type="match status" value="1"/>
</dbReference>
<dbReference type="GO" id="GO:0003700">
    <property type="term" value="F:DNA-binding transcription factor activity"/>
    <property type="evidence" value="ECO:0007669"/>
    <property type="project" value="InterPro"/>
</dbReference>
<evidence type="ECO:0000256" key="3">
    <source>
        <dbReference type="ARBA" id="ARBA00023125"/>
    </source>
</evidence>
<keyword evidence="4" id="KW-0804">Transcription</keyword>
<dbReference type="SUPFAM" id="SSF53850">
    <property type="entry name" value="Periplasmic binding protein-like II"/>
    <property type="match status" value="1"/>
</dbReference>
<evidence type="ECO:0000259" key="5">
    <source>
        <dbReference type="PROSITE" id="PS50931"/>
    </source>
</evidence>
<comment type="similarity">
    <text evidence="1">Belongs to the LysR transcriptional regulatory family.</text>
</comment>
<keyword evidence="2" id="KW-0805">Transcription regulation</keyword>
<proteinExistence type="inferred from homology"/>
<dbReference type="Pfam" id="PF00126">
    <property type="entry name" value="HTH_1"/>
    <property type="match status" value="1"/>
</dbReference>
<dbReference type="SUPFAM" id="SSF46785">
    <property type="entry name" value="Winged helix' DNA-binding domain"/>
    <property type="match status" value="1"/>
</dbReference>
<dbReference type="PANTHER" id="PTHR30419">
    <property type="entry name" value="HTH-TYPE TRANSCRIPTIONAL REGULATOR YBHD"/>
    <property type="match status" value="1"/>
</dbReference>
<sequence length="309" mass="34381">MKDINEKRVAYLYEAVTMGSVRAAADKLNVAPSAVSRQIALLEEELAAILIERHRKGVTPTEAGDILLRYYRESLSCEEECIAKLQALQGLQRGHIKLAVGEGFVGDLMSGPLPEFNRLYPSLTLSINMGGSNEVIRLVEQDEAHIGLLFHPTNHPNIRSQVVSCQPICVIVPPEHPLVVLDGAVSLESLLEYPVALPESHFGVRQLLAMAEFQDRVRFKPMLTTDSIAVLKHFVRSNMGITFLPEFVVSREIEDGQVVAIPVDHPILASGEAHMITRLGRQLPEGAHRLLQHLMSWMRAFKNYSPDDK</sequence>
<comment type="caution">
    <text evidence="6">The sequence shown here is derived from an EMBL/GenBank/DDBJ whole genome shotgun (WGS) entry which is preliminary data.</text>
</comment>
<evidence type="ECO:0000256" key="4">
    <source>
        <dbReference type="ARBA" id="ARBA00023163"/>
    </source>
</evidence>
<dbReference type="PROSITE" id="PS50931">
    <property type="entry name" value="HTH_LYSR"/>
    <property type="match status" value="1"/>
</dbReference>
<dbReference type="Gene3D" id="3.40.190.290">
    <property type="match status" value="1"/>
</dbReference>
<dbReference type="EMBL" id="JADEYS010000008">
    <property type="protein sequence ID" value="MBE9397474.1"/>
    <property type="molecule type" value="Genomic_DNA"/>
</dbReference>
<keyword evidence="3" id="KW-0238">DNA-binding</keyword>
<dbReference type="Pfam" id="PF03466">
    <property type="entry name" value="LysR_substrate"/>
    <property type="match status" value="1"/>
</dbReference>
<dbReference type="RefSeq" id="WP_193953031.1">
    <property type="nucleotide sequence ID" value="NZ_JADEYS010000008.1"/>
</dbReference>
<reference evidence="6" key="1">
    <citation type="submission" date="2020-10" db="EMBL/GenBank/DDBJ databases">
        <title>Bacterium isolated from coastal waters sediment.</title>
        <authorList>
            <person name="Chen R.-J."/>
            <person name="Lu D.-C."/>
            <person name="Zhu K.-L."/>
            <person name="Du Z.-J."/>
        </authorList>
    </citation>
    <scope>NUCLEOTIDE SEQUENCE</scope>
    <source>
        <strain evidence="6">N1Y112</strain>
    </source>
</reference>
<dbReference type="InterPro" id="IPR036388">
    <property type="entry name" value="WH-like_DNA-bd_sf"/>
</dbReference>
<evidence type="ECO:0000313" key="6">
    <source>
        <dbReference type="EMBL" id="MBE9397474.1"/>
    </source>
</evidence>
<evidence type="ECO:0000256" key="2">
    <source>
        <dbReference type="ARBA" id="ARBA00023015"/>
    </source>
</evidence>
<dbReference type="AlphaFoldDB" id="A0A8J7FDL3"/>
<name>A0A8J7FDL3_9GAMM</name>
<dbReference type="InterPro" id="IPR036390">
    <property type="entry name" value="WH_DNA-bd_sf"/>
</dbReference>
<gene>
    <name evidence="6" type="ORF">IOQ59_09405</name>
</gene>
<dbReference type="PANTHER" id="PTHR30419:SF8">
    <property type="entry name" value="NITROGEN ASSIMILATION TRANSCRIPTIONAL ACTIVATOR-RELATED"/>
    <property type="match status" value="1"/>
</dbReference>
<dbReference type="GO" id="GO:0003677">
    <property type="term" value="F:DNA binding"/>
    <property type="evidence" value="ECO:0007669"/>
    <property type="project" value="UniProtKB-KW"/>
</dbReference>